<feature type="compositionally biased region" description="Basic and acidic residues" evidence="1">
    <location>
        <begin position="88"/>
        <end position="141"/>
    </location>
</feature>
<gene>
    <name evidence="5" type="primary">LOC100898507</name>
</gene>
<accession>A0AAJ6VYS8</accession>
<keyword evidence="3" id="KW-0732">Signal</keyword>
<keyword evidence="2" id="KW-0812">Transmembrane</keyword>
<evidence type="ECO:0000256" key="3">
    <source>
        <dbReference type="SAM" id="SignalP"/>
    </source>
</evidence>
<organism evidence="4 5">
    <name type="scientific">Galendromus occidentalis</name>
    <name type="common">western predatory mite</name>
    <dbReference type="NCBI Taxonomy" id="34638"/>
    <lineage>
        <taxon>Eukaryota</taxon>
        <taxon>Metazoa</taxon>
        <taxon>Ecdysozoa</taxon>
        <taxon>Arthropoda</taxon>
        <taxon>Chelicerata</taxon>
        <taxon>Arachnida</taxon>
        <taxon>Acari</taxon>
        <taxon>Parasitiformes</taxon>
        <taxon>Mesostigmata</taxon>
        <taxon>Gamasina</taxon>
        <taxon>Phytoseioidea</taxon>
        <taxon>Phytoseiidae</taxon>
        <taxon>Typhlodrominae</taxon>
        <taxon>Galendromus</taxon>
    </lineage>
</organism>
<evidence type="ECO:0000256" key="1">
    <source>
        <dbReference type="SAM" id="MobiDB-lite"/>
    </source>
</evidence>
<keyword evidence="2" id="KW-1133">Transmembrane helix</keyword>
<sequence length="391" mass="42758">MRRQVYLVAILFASHMIVAHGKYAWKDRSKGLDADQEKNIVNVIKLTPDEDRAKDTKYYDEVIEVVVGGIEKVAMTLLDDKETEEDQSDTREKKKSSEDEKEKPDSGQDKDKDSEKAEEEPHAAEDSDKPETGGKDKDAGKPVEQPDAEDDKGQPATDGEEINPEGPKNREVDVNQPDNETDREMSDIPDQKEDPKDSKKQAEAKRKGGVSEGGQQPLDVPGEGGQPKSGNVEKFRASLRRLLKRAAAAKDADKTKDAGDKTDDDTAKKEADAGDSSGKKKADAEGASDKGLLTTTFVFDKIETLEKFDFSAPIEFFVSKGAQILDGSALADKADDIKQAIYDEMKAKPALKLTVEVVNQGLAAWAIVLIVLAVLLVVGAAGYLIMTYMRK</sequence>
<keyword evidence="2" id="KW-0472">Membrane</keyword>
<feature type="transmembrane region" description="Helical" evidence="2">
    <location>
        <begin position="362"/>
        <end position="386"/>
    </location>
</feature>
<dbReference type="RefSeq" id="XP_003744573.1">
    <property type="nucleotide sequence ID" value="XM_003744525.1"/>
</dbReference>
<dbReference type="Proteomes" id="UP000694867">
    <property type="component" value="Unplaced"/>
</dbReference>
<reference evidence="5" key="1">
    <citation type="submission" date="2025-08" db="UniProtKB">
        <authorList>
            <consortium name="RefSeq"/>
        </authorList>
    </citation>
    <scope>IDENTIFICATION</scope>
</reference>
<evidence type="ECO:0000313" key="5">
    <source>
        <dbReference type="RefSeq" id="XP_003744573.1"/>
    </source>
</evidence>
<dbReference type="KEGG" id="goe:100898507"/>
<evidence type="ECO:0000313" key="4">
    <source>
        <dbReference type="Proteomes" id="UP000694867"/>
    </source>
</evidence>
<feature type="compositionally biased region" description="Basic and acidic residues" evidence="1">
    <location>
        <begin position="248"/>
        <end position="285"/>
    </location>
</feature>
<dbReference type="AlphaFoldDB" id="A0AAJ6VYS8"/>
<feature type="region of interest" description="Disordered" evidence="1">
    <location>
        <begin position="78"/>
        <end position="285"/>
    </location>
</feature>
<keyword evidence="4" id="KW-1185">Reference proteome</keyword>
<feature type="chain" id="PRO_5042571783" evidence="3">
    <location>
        <begin position="22"/>
        <end position="391"/>
    </location>
</feature>
<name>A0AAJ6VYS8_9ACAR</name>
<dbReference type="GeneID" id="100898507"/>
<evidence type="ECO:0000256" key="2">
    <source>
        <dbReference type="SAM" id="Phobius"/>
    </source>
</evidence>
<protein>
    <submittedName>
        <fullName evidence="5">Protein starmaker</fullName>
    </submittedName>
</protein>
<feature type="signal peptide" evidence="3">
    <location>
        <begin position="1"/>
        <end position="21"/>
    </location>
</feature>
<feature type="compositionally biased region" description="Basic and acidic residues" evidence="1">
    <location>
        <begin position="180"/>
        <end position="206"/>
    </location>
</feature>
<proteinExistence type="predicted"/>